<evidence type="ECO:0000256" key="2">
    <source>
        <dbReference type="ARBA" id="ARBA00008814"/>
    </source>
</evidence>
<feature type="region of interest" description="Disordered" evidence="5">
    <location>
        <begin position="49"/>
        <end position="71"/>
    </location>
</feature>
<evidence type="ECO:0000256" key="3">
    <source>
        <dbReference type="ARBA" id="ARBA00022448"/>
    </source>
</evidence>
<dbReference type="EMBL" id="JAATEJ010000024">
    <property type="protein sequence ID" value="NJP46761.1"/>
    <property type="molecule type" value="Genomic_DNA"/>
</dbReference>
<accession>A0ABX0ZU49</accession>
<comment type="caution">
    <text evidence="7">The sequence shown here is derived from an EMBL/GenBank/DDBJ whole genome shotgun (WGS) entry which is preliminary data.</text>
</comment>
<dbReference type="Proteomes" id="UP000734511">
    <property type="component" value="Unassembled WGS sequence"/>
</dbReference>
<evidence type="ECO:0000313" key="7">
    <source>
        <dbReference type="EMBL" id="NJP46761.1"/>
    </source>
</evidence>
<evidence type="ECO:0000256" key="1">
    <source>
        <dbReference type="ARBA" id="ARBA00004196"/>
    </source>
</evidence>
<protein>
    <submittedName>
        <fullName evidence="7">ABC transporter substrate-binding protein</fullName>
    </submittedName>
</protein>
<name>A0ABX0ZU49_9ACTN</name>
<dbReference type="PROSITE" id="PS51318">
    <property type="entry name" value="TAT"/>
    <property type="match status" value="1"/>
</dbReference>
<dbReference type="InterPro" id="IPR002491">
    <property type="entry name" value="ABC_transptr_periplasmic_BD"/>
</dbReference>
<keyword evidence="8" id="KW-1185">Reference proteome</keyword>
<dbReference type="RefSeq" id="WP_167985614.1">
    <property type="nucleotide sequence ID" value="NZ_JAATEJ010000024.1"/>
</dbReference>
<evidence type="ECO:0000259" key="6">
    <source>
        <dbReference type="PROSITE" id="PS50983"/>
    </source>
</evidence>
<keyword evidence="4" id="KW-0732">Signal</keyword>
<dbReference type="PANTHER" id="PTHR30532:SF25">
    <property type="entry name" value="IRON(III) DICITRATE-BINDING PERIPLASMIC PROTEIN"/>
    <property type="match status" value="1"/>
</dbReference>
<evidence type="ECO:0000313" key="8">
    <source>
        <dbReference type="Proteomes" id="UP000734511"/>
    </source>
</evidence>
<dbReference type="InterPro" id="IPR051313">
    <property type="entry name" value="Bact_iron-sidero_bind"/>
</dbReference>
<dbReference type="InterPro" id="IPR006311">
    <property type="entry name" value="TAT_signal"/>
</dbReference>
<organism evidence="7 8">
    <name type="scientific">Actinacidiphila epipremni</name>
    <dbReference type="NCBI Taxonomy" id="2053013"/>
    <lineage>
        <taxon>Bacteria</taxon>
        <taxon>Bacillati</taxon>
        <taxon>Actinomycetota</taxon>
        <taxon>Actinomycetes</taxon>
        <taxon>Kitasatosporales</taxon>
        <taxon>Streptomycetaceae</taxon>
        <taxon>Actinacidiphila</taxon>
    </lineage>
</organism>
<dbReference type="Pfam" id="PF01497">
    <property type="entry name" value="Peripla_BP_2"/>
    <property type="match status" value="1"/>
</dbReference>
<proteinExistence type="inferred from homology"/>
<feature type="compositionally biased region" description="Low complexity" evidence="5">
    <location>
        <begin position="50"/>
        <end position="62"/>
    </location>
</feature>
<comment type="similarity">
    <text evidence="2">Belongs to the bacterial solute-binding protein 8 family.</text>
</comment>
<evidence type="ECO:0000256" key="5">
    <source>
        <dbReference type="SAM" id="MobiDB-lite"/>
    </source>
</evidence>
<keyword evidence="3" id="KW-0813">Transport</keyword>
<feature type="domain" description="Fe/B12 periplasmic-binding" evidence="6">
    <location>
        <begin position="80"/>
        <end position="351"/>
    </location>
</feature>
<sequence>MTTTLLPPPAGPATDEEFRRIAAELTRRGLLAGGAAAALLGLSGCGPGESRSTASSPAAPATRRVHTADGEVTVPADPRRVVSIDYFTAVFLLELGLTPVGGIDYSWVDDTTMYPPYVAPLKKLADIGQITSTDYEKVTVLRPDLILGPKQGSRYDNSKGAMKTLRTVAPVASVDFGNTGDWRGPLAQAAAIVGRTARLQPLTAAYRAAVTAARSRYADLLATTRIAVLDYAQDGQYTVDLANSGNGVLLADLGVRFSAVASRTGDQGVSLSFERVHELADCDLILYRADAHGKPGPGLAEMFALASWKDLPAVEAGHAYPIGWCDLCTYRWAEAALTDLTGVFDRYRGHA</sequence>
<comment type="subcellular location">
    <subcellularLocation>
        <location evidence="1">Cell envelope</location>
    </subcellularLocation>
</comment>
<evidence type="ECO:0000256" key="4">
    <source>
        <dbReference type="ARBA" id="ARBA00022729"/>
    </source>
</evidence>
<reference evidence="7 8" key="1">
    <citation type="submission" date="2020-03" db="EMBL/GenBank/DDBJ databases">
        <title>WGS of actinomycetes isolated from Thailand.</title>
        <authorList>
            <person name="Thawai C."/>
        </authorList>
    </citation>
    <scope>NUCLEOTIDE SEQUENCE [LARGE SCALE GENOMIC DNA]</scope>
    <source>
        <strain evidence="7 8">PRB2-1</strain>
    </source>
</reference>
<dbReference type="PANTHER" id="PTHR30532">
    <property type="entry name" value="IRON III DICITRATE-BINDING PERIPLASMIC PROTEIN"/>
    <property type="match status" value="1"/>
</dbReference>
<dbReference type="Gene3D" id="3.40.50.1980">
    <property type="entry name" value="Nitrogenase molybdenum iron protein domain"/>
    <property type="match status" value="2"/>
</dbReference>
<dbReference type="PROSITE" id="PS50983">
    <property type="entry name" value="FE_B12_PBP"/>
    <property type="match status" value="1"/>
</dbReference>
<gene>
    <name evidence="7" type="ORF">HCN08_25645</name>
</gene>
<dbReference type="SUPFAM" id="SSF53807">
    <property type="entry name" value="Helical backbone' metal receptor"/>
    <property type="match status" value="1"/>
</dbReference>